<dbReference type="SMART" id="SM00980">
    <property type="entry name" value="THAP"/>
    <property type="match status" value="1"/>
</dbReference>
<dbReference type="GO" id="GO:0005654">
    <property type="term" value="C:nucleoplasm"/>
    <property type="evidence" value="ECO:0007669"/>
    <property type="project" value="UniProtKB-SubCell"/>
</dbReference>
<dbReference type="InterPro" id="IPR026516">
    <property type="entry name" value="THAP1/10"/>
</dbReference>
<evidence type="ECO:0000256" key="9">
    <source>
        <dbReference type="ARBA" id="ARBA00023163"/>
    </source>
</evidence>
<dbReference type="PANTHER" id="PTHR46600:SF1">
    <property type="entry name" value="THAP DOMAIN-CONTAINING PROTEIN 1"/>
    <property type="match status" value="1"/>
</dbReference>
<dbReference type="Proteomes" id="UP001160148">
    <property type="component" value="Unassembled WGS sequence"/>
</dbReference>
<evidence type="ECO:0000313" key="16">
    <source>
        <dbReference type="Proteomes" id="UP001160148"/>
    </source>
</evidence>
<dbReference type="InterPro" id="IPR021896">
    <property type="entry name" value="THAP9-like_HTH"/>
</dbReference>
<evidence type="ECO:0000313" key="15">
    <source>
        <dbReference type="EMBL" id="CAI6369506.1"/>
    </source>
</evidence>
<feature type="domain" description="THAP-type" evidence="14">
    <location>
        <begin position="1"/>
        <end position="90"/>
    </location>
</feature>
<evidence type="ECO:0000256" key="11">
    <source>
        <dbReference type="ARBA" id="ARBA00023306"/>
    </source>
</evidence>
<dbReference type="InterPro" id="IPR048367">
    <property type="entry name" value="TNP-like_RNaseH_C"/>
</dbReference>
<dbReference type="Pfam" id="PF21787">
    <property type="entry name" value="TNP-like_RNaseH_N"/>
    <property type="match status" value="1"/>
</dbReference>
<evidence type="ECO:0000256" key="13">
    <source>
        <dbReference type="SAM" id="Coils"/>
    </source>
</evidence>
<sequence>MYSGGHSCCLANCSSIVFGKKQIETSFHRFPKDQARCAVWIEKCKPINLPTIDPDILNRNHRLCSLHFENEMYVNVEKTRLFNTAIPTLFKNDCVVTEETSDHVDVPSEFLEDNIQTENVIIDNPPKCSTPVSSTLNTTSVSSCTSVESFSISIQTPNSLSAKTPRKRVLQERLSNALCSIKELEQQLEQTTTVEHCIKMCKQYLSPSVYLLVKNNIVNKDRSKSGQRYSKQIKQFALTVYFLSPMVFNFLQKSFSLPSICTLKRVTSQYDLKPGLNDFLFHFLEFKMSSFHPDALDCFLSADEMSIKQNLFYNVSKDEIIGFNQSNSFRTYEPAKYALVLMLRGIKYNWKQPIAYYLVSNSCSGPDLNSIIFSTIRRLRNINLNVKCFITDQGSNFIRFSNTNNVSPKEPFFEVDGQPVIYMFDPPHLLKSTRNMFFKHLLKINEDLVDKKHLDIFYNYDSKCNLRMAPKLTYLHIHPGPFDKMKVRLAAQVFSATVAAGMSTALNGNLLPIDCQKTIHFINDMDKLFDIFNSRETPNGKIFNRPFNNESPQLDHLIKMTEMFKNLKVINKTNDTDVTNRINFINGWLVSISALQMLWKSLNSDPNQPYAISTGRVNQDGIENLIGVFRQQHGNSTNPTPVQFIQSFKKIFCLQYFKHSPGANCLEDFDQILTHVSEQPSSNKINQLFAAEEQNHLFNFKSIKIGTVDYRKLNIPERNAYTYVCGYFMKKCLEKHVCQVCIEYANHQKTLDQSFLLAFFKSYSANDSTNFGKLFMPHDEFYNYVIKLEDIFVDNFSSIAINDNIGSTMKDLLCNVRFSHPCELFNKQFLMDLFIRFRIFTAIRFLNRSMMSETKRKNRKLSILKHL</sequence>
<evidence type="ECO:0000256" key="2">
    <source>
        <dbReference type="ARBA" id="ARBA00006177"/>
    </source>
</evidence>
<organism evidence="15 16">
    <name type="scientific">Macrosiphum euphorbiae</name>
    <name type="common">potato aphid</name>
    <dbReference type="NCBI Taxonomy" id="13131"/>
    <lineage>
        <taxon>Eukaryota</taxon>
        <taxon>Metazoa</taxon>
        <taxon>Ecdysozoa</taxon>
        <taxon>Arthropoda</taxon>
        <taxon>Hexapoda</taxon>
        <taxon>Insecta</taxon>
        <taxon>Pterygota</taxon>
        <taxon>Neoptera</taxon>
        <taxon>Paraneoptera</taxon>
        <taxon>Hemiptera</taxon>
        <taxon>Sternorrhyncha</taxon>
        <taxon>Aphidomorpha</taxon>
        <taxon>Aphidoidea</taxon>
        <taxon>Aphididae</taxon>
        <taxon>Macrosiphini</taxon>
        <taxon>Macrosiphum</taxon>
    </lineage>
</organism>
<dbReference type="SMART" id="SM00692">
    <property type="entry name" value="DM3"/>
    <property type="match status" value="1"/>
</dbReference>
<keyword evidence="5" id="KW-0862">Zinc</keyword>
<evidence type="ECO:0000256" key="10">
    <source>
        <dbReference type="ARBA" id="ARBA00023242"/>
    </source>
</evidence>
<keyword evidence="7 13" id="KW-0175">Coiled coil</keyword>
<evidence type="ECO:0000259" key="14">
    <source>
        <dbReference type="PROSITE" id="PS50950"/>
    </source>
</evidence>
<evidence type="ECO:0000256" key="1">
    <source>
        <dbReference type="ARBA" id="ARBA00004642"/>
    </source>
</evidence>
<keyword evidence="9" id="KW-0804">Transcription</keyword>
<accession>A0AAV0XQ59</accession>
<evidence type="ECO:0000256" key="6">
    <source>
        <dbReference type="ARBA" id="ARBA00023015"/>
    </source>
</evidence>
<name>A0AAV0XQ59_9HEMI</name>
<evidence type="ECO:0000256" key="12">
    <source>
        <dbReference type="PROSITE-ProRule" id="PRU00309"/>
    </source>
</evidence>
<evidence type="ECO:0000256" key="5">
    <source>
        <dbReference type="ARBA" id="ARBA00022833"/>
    </source>
</evidence>
<keyword evidence="3" id="KW-0479">Metal-binding</keyword>
<comment type="similarity">
    <text evidence="2">Belongs to the THAP1 family.</text>
</comment>
<dbReference type="InterPro" id="IPR048366">
    <property type="entry name" value="TNP-like_GBD"/>
</dbReference>
<dbReference type="Pfam" id="PF12017">
    <property type="entry name" value="Tnp_P_element"/>
    <property type="match status" value="1"/>
</dbReference>
<evidence type="ECO:0000256" key="8">
    <source>
        <dbReference type="ARBA" id="ARBA00023125"/>
    </source>
</evidence>
<dbReference type="GO" id="GO:0043565">
    <property type="term" value="F:sequence-specific DNA binding"/>
    <property type="evidence" value="ECO:0007669"/>
    <property type="project" value="InterPro"/>
</dbReference>
<dbReference type="Pfam" id="PF21788">
    <property type="entry name" value="TNP-like_GBD"/>
    <property type="match status" value="1"/>
</dbReference>
<keyword evidence="16" id="KW-1185">Reference proteome</keyword>
<keyword evidence="4 12" id="KW-0863">Zinc-finger</keyword>
<protein>
    <recommendedName>
        <fullName evidence="14">THAP-type domain-containing protein</fullName>
    </recommendedName>
</protein>
<dbReference type="Pfam" id="PF05485">
    <property type="entry name" value="THAP"/>
    <property type="match status" value="1"/>
</dbReference>
<dbReference type="Pfam" id="PF21789">
    <property type="entry name" value="TNP-like_RNaseH_C"/>
    <property type="match status" value="1"/>
</dbReference>
<keyword evidence="6" id="KW-0805">Transcription regulation</keyword>
<dbReference type="PROSITE" id="PS50950">
    <property type="entry name" value="ZF_THAP"/>
    <property type="match status" value="1"/>
</dbReference>
<evidence type="ECO:0000256" key="4">
    <source>
        <dbReference type="ARBA" id="ARBA00022771"/>
    </source>
</evidence>
<gene>
    <name evidence="15" type="ORF">MEUPH1_LOCUS23737</name>
</gene>
<proteinExistence type="inferred from homology"/>
<dbReference type="EMBL" id="CARXXK010000005">
    <property type="protein sequence ID" value="CAI6369506.1"/>
    <property type="molecule type" value="Genomic_DNA"/>
</dbReference>
<dbReference type="SUPFAM" id="SSF57716">
    <property type="entry name" value="Glucocorticoid receptor-like (DNA-binding domain)"/>
    <property type="match status" value="1"/>
</dbReference>
<keyword evidence="8 12" id="KW-0238">DNA-binding</keyword>
<dbReference type="PANTHER" id="PTHR46600">
    <property type="entry name" value="THAP DOMAIN-CONTAINING"/>
    <property type="match status" value="1"/>
</dbReference>
<comment type="subcellular location">
    <subcellularLocation>
        <location evidence="1">Nucleus</location>
        <location evidence="1">Nucleoplasm</location>
    </subcellularLocation>
</comment>
<dbReference type="InterPro" id="IPR048365">
    <property type="entry name" value="TNP-like_RNaseH_N"/>
</dbReference>
<dbReference type="AlphaFoldDB" id="A0AAV0XQ59"/>
<reference evidence="15 16" key="1">
    <citation type="submission" date="2023-01" db="EMBL/GenBank/DDBJ databases">
        <authorList>
            <person name="Whitehead M."/>
        </authorList>
    </citation>
    <scope>NUCLEOTIDE SEQUENCE [LARGE SCALE GENOMIC DNA]</scope>
</reference>
<dbReference type="GO" id="GO:0008270">
    <property type="term" value="F:zinc ion binding"/>
    <property type="evidence" value="ECO:0007669"/>
    <property type="project" value="UniProtKB-KW"/>
</dbReference>
<feature type="coiled-coil region" evidence="13">
    <location>
        <begin position="167"/>
        <end position="194"/>
    </location>
</feature>
<evidence type="ECO:0000256" key="3">
    <source>
        <dbReference type="ARBA" id="ARBA00022723"/>
    </source>
</evidence>
<keyword evidence="11" id="KW-0131">Cell cycle</keyword>
<dbReference type="InterPro" id="IPR006612">
    <property type="entry name" value="THAP_Znf"/>
</dbReference>
<keyword evidence="10" id="KW-0539">Nucleus</keyword>
<evidence type="ECO:0000256" key="7">
    <source>
        <dbReference type="ARBA" id="ARBA00023054"/>
    </source>
</evidence>
<comment type="caution">
    <text evidence="15">The sequence shown here is derived from an EMBL/GenBank/DDBJ whole genome shotgun (WGS) entry which is preliminary data.</text>
</comment>